<keyword evidence="1" id="KW-0449">Lipoprotein</keyword>
<accession>A0A2S7XIS7</accession>
<dbReference type="EMBL" id="BSOU01000003">
    <property type="protein sequence ID" value="GLR74289.1"/>
    <property type="molecule type" value="Genomic_DNA"/>
</dbReference>
<reference evidence="1" key="1">
    <citation type="journal article" date="2014" name="Int. J. Syst. Evol. Microbiol.">
        <title>Complete genome of a new Firmicutes species belonging to the dominant human colonic microbiota ('Ruminococcus bicirculans') reveals two chromosomes and a selective capacity to utilize plant glucans.</title>
        <authorList>
            <consortium name="NISC Comparative Sequencing Program"/>
            <person name="Wegmann U."/>
            <person name="Louis P."/>
            <person name="Goesmann A."/>
            <person name="Henrissat B."/>
            <person name="Duncan S.H."/>
            <person name="Flint H.J."/>
        </authorList>
    </citation>
    <scope>NUCLEOTIDE SEQUENCE</scope>
    <source>
        <strain evidence="1">NBRC 105001</strain>
    </source>
</reference>
<gene>
    <name evidence="2" type="ORF">BTO23_05840</name>
    <name evidence="1" type="ORF">GCM10007855_11630</name>
</gene>
<keyword evidence="4" id="KW-1185">Reference proteome</keyword>
<name>A0A2S7XIS7_9GAMM</name>
<dbReference type="OrthoDB" id="5917937at2"/>
<dbReference type="Pfam" id="PF10973">
    <property type="entry name" value="DUF2799"/>
    <property type="match status" value="1"/>
</dbReference>
<dbReference type="InterPro" id="IPR021242">
    <property type="entry name" value="DUF2799"/>
</dbReference>
<proteinExistence type="predicted"/>
<reference evidence="2 3" key="2">
    <citation type="submission" date="2016-12" db="EMBL/GenBank/DDBJ databases">
        <title>Diversity of luminous bacteria.</title>
        <authorList>
            <person name="Yoshizawa S."/>
            <person name="Kogure K."/>
        </authorList>
    </citation>
    <scope>NUCLEOTIDE SEQUENCE [LARGE SCALE GENOMIC DNA]</scope>
    <source>
        <strain evidence="2 3">NBRC 105001</strain>
    </source>
</reference>
<evidence type="ECO:0000313" key="4">
    <source>
        <dbReference type="Proteomes" id="UP001156660"/>
    </source>
</evidence>
<sequence>MKKLTTGLLVTTLMGCASSVTQHTTKNVDDWFNIGENRAQNGLVIQSEKQLTQNYSDDEMTSQFYNAYLQGHESGVKIYCDQNPYVLGLSEEPYFGLCNEENSDFLGEYKKGLNHKKE</sequence>
<dbReference type="RefSeq" id="WP_105063150.1">
    <property type="nucleotide sequence ID" value="NZ_BSOU01000003.1"/>
</dbReference>
<evidence type="ECO:0000313" key="3">
    <source>
        <dbReference type="Proteomes" id="UP000239273"/>
    </source>
</evidence>
<organism evidence="2 3">
    <name type="scientific">Aliivibrio sifiae</name>
    <dbReference type="NCBI Taxonomy" id="566293"/>
    <lineage>
        <taxon>Bacteria</taxon>
        <taxon>Pseudomonadati</taxon>
        <taxon>Pseudomonadota</taxon>
        <taxon>Gammaproteobacteria</taxon>
        <taxon>Vibrionales</taxon>
        <taxon>Vibrionaceae</taxon>
        <taxon>Aliivibrio</taxon>
    </lineage>
</organism>
<dbReference type="PROSITE" id="PS51257">
    <property type="entry name" value="PROKAR_LIPOPROTEIN"/>
    <property type="match status" value="1"/>
</dbReference>
<comment type="caution">
    <text evidence="2">The sequence shown here is derived from an EMBL/GenBank/DDBJ whole genome shotgun (WGS) entry which is preliminary data.</text>
</comment>
<dbReference type="Proteomes" id="UP001156660">
    <property type="component" value="Unassembled WGS sequence"/>
</dbReference>
<evidence type="ECO:0000313" key="1">
    <source>
        <dbReference type="EMBL" id="GLR74289.1"/>
    </source>
</evidence>
<dbReference type="AlphaFoldDB" id="A0A2S7XIS7"/>
<dbReference type="EMBL" id="MSCP01000001">
    <property type="protein sequence ID" value="PQJ93610.1"/>
    <property type="molecule type" value="Genomic_DNA"/>
</dbReference>
<reference evidence="1" key="4">
    <citation type="submission" date="2023-01" db="EMBL/GenBank/DDBJ databases">
        <title>Draft genome sequence of Aliivibrio sifiae strain NBRC 105001.</title>
        <authorList>
            <person name="Sun Q."/>
            <person name="Mori K."/>
        </authorList>
    </citation>
    <scope>NUCLEOTIDE SEQUENCE</scope>
    <source>
        <strain evidence="1">NBRC 105001</strain>
    </source>
</reference>
<evidence type="ECO:0000313" key="2">
    <source>
        <dbReference type="EMBL" id="PQJ93610.1"/>
    </source>
</evidence>
<protein>
    <submittedName>
        <fullName evidence="1">Lipoprotein</fullName>
    </submittedName>
</protein>
<dbReference type="Proteomes" id="UP000239273">
    <property type="component" value="Unassembled WGS sequence"/>
</dbReference>
<reference evidence="4" key="3">
    <citation type="journal article" date="2019" name="Int. J. Syst. Evol. Microbiol.">
        <title>The Global Catalogue of Microorganisms (GCM) 10K type strain sequencing project: providing services to taxonomists for standard genome sequencing and annotation.</title>
        <authorList>
            <consortium name="The Broad Institute Genomics Platform"/>
            <consortium name="The Broad Institute Genome Sequencing Center for Infectious Disease"/>
            <person name="Wu L."/>
            <person name="Ma J."/>
        </authorList>
    </citation>
    <scope>NUCLEOTIDE SEQUENCE [LARGE SCALE GENOMIC DNA]</scope>
    <source>
        <strain evidence="4">NBRC 105001</strain>
    </source>
</reference>